<sequence>MSVIYWDTMLFVYWLEENPVFQARVQEIHETMTRRGDRLCTSVFTAGEVLAGPRKRNQPDVVAQVLDYFQSGEIEVLPFDLATANTYSMIRTDHRVLPADAIHLATAAEAKVDLFLTNDHKLQSLHVPGIRFIGGLEGKVI</sequence>
<dbReference type="InterPro" id="IPR029060">
    <property type="entry name" value="PIN-like_dom_sf"/>
</dbReference>
<dbReference type="EMBL" id="DTKL01000074">
    <property type="protein sequence ID" value="HGY95419.1"/>
    <property type="molecule type" value="Genomic_DNA"/>
</dbReference>
<gene>
    <name evidence="2" type="ORF">ENW50_12160</name>
</gene>
<dbReference type="AlphaFoldDB" id="A0A7V4XUJ3"/>
<dbReference type="Gene3D" id="3.40.50.1010">
    <property type="entry name" value="5'-nuclease"/>
    <property type="match status" value="1"/>
</dbReference>
<dbReference type="InterPro" id="IPR002716">
    <property type="entry name" value="PIN_dom"/>
</dbReference>
<reference evidence="2" key="1">
    <citation type="journal article" date="2020" name="mSystems">
        <title>Genome- and Community-Level Interaction Insights into Carbon Utilization and Element Cycling Functions of Hydrothermarchaeota in Hydrothermal Sediment.</title>
        <authorList>
            <person name="Zhou Z."/>
            <person name="Liu Y."/>
            <person name="Xu W."/>
            <person name="Pan J."/>
            <person name="Luo Z.H."/>
            <person name="Li M."/>
        </authorList>
    </citation>
    <scope>NUCLEOTIDE SEQUENCE [LARGE SCALE GENOMIC DNA]</scope>
    <source>
        <strain evidence="2">SpSt-855</strain>
    </source>
</reference>
<comment type="caution">
    <text evidence="2">The sequence shown here is derived from an EMBL/GenBank/DDBJ whole genome shotgun (WGS) entry which is preliminary data.</text>
</comment>
<organism evidence="2">
    <name type="scientific">Acidobacterium capsulatum</name>
    <dbReference type="NCBI Taxonomy" id="33075"/>
    <lineage>
        <taxon>Bacteria</taxon>
        <taxon>Pseudomonadati</taxon>
        <taxon>Acidobacteriota</taxon>
        <taxon>Terriglobia</taxon>
        <taxon>Terriglobales</taxon>
        <taxon>Acidobacteriaceae</taxon>
        <taxon>Acidobacterium</taxon>
    </lineage>
</organism>
<protein>
    <submittedName>
        <fullName evidence="2">PIN domain-containing protein</fullName>
    </submittedName>
</protein>
<evidence type="ECO:0000313" key="2">
    <source>
        <dbReference type="EMBL" id="HGY95419.1"/>
    </source>
</evidence>
<proteinExistence type="predicted"/>
<dbReference type="SUPFAM" id="SSF88723">
    <property type="entry name" value="PIN domain-like"/>
    <property type="match status" value="1"/>
</dbReference>
<accession>A0A7V4XUJ3</accession>
<dbReference type="Pfam" id="PF01850">
    <property type="entry name" value="PIN"/>
    <property type="match status" value="1"/>
</dbReference>
<feature type="domain" description="PIN" evidence="1">
    <location>
        <begin position="4"/>
        <end position="123"/>
    </location>
</feature>
<evidence type="ECO:0000259" key="1">
    <source>
        <dbReference type="Pfam" id="PF01850"/>
    </source>
</evidence>
<name>A0A7V4XUJ3_9BACT</name>